<organism evidence="3 4">
    <name type="scientific">Streptomyces yunnanensis</name>
    <dbReference type="NCBI Taxonomy" id="156453"/>
    <lineage>
        <taxon>Bacteria</taxon>
        <taxon>Bacillati</taxon>
        <taxon>Actinomycetota</taxon>
        <taxon>Actinomycetes</taxon>
        <taxon>Kitasatosporales</taxon>
        <taxon>Streptomycetaceae</taxon>
        <taxon>Streptomyces</taxon>
    </lineage>
</organism>
<proteinExistence type="predicted"/>
<dbReference type="RefSeq" id="WP_073447970.1">
    <property type="nucleotide sequence ID" value="NZ_FRBK01000019.1"/>
</dbReference>
<evidence type="ECO:0000256" key="2">
    <source>
        <dbReference type="SAM" id="Phobius"/>
    </source>
</evidence>
<reference evidence="4" key="1">
    <citation type="submission" date="2016-11" db="EMBL/GenBank/DDBJ databases">
        <authorList>
            <person name="Jaros S."/>
            <person name="Januszkiewicz K."/>
            <person name="Wedrychowicz H."/>
        </authorList>
    </citation>
    <scope>NUCLEOTIDE SEQUENCE [LARGE SCALE GENOMIC DNA]</scope>
    <source>
        <strain evidence="4">CGMCC 4.3555</strain>
    </source>
</reference>
<protein>
    <submittedName>
        <fullName evidence="3">Uncharacterized protein</fullName>
    </submittedName>
</protein>
<sequence>MTESTDSVGLPRSKKSRRRRALWWAAGSSVLAAAAGVTVWVWQPWVDRSPFTAYEVSVAPGEHASPGSKPGSCVPHASEEEIALFDGGGQKIAQARQSREGELLSSEFGEFAGECLVVTRIDNVPGGEDTYVYQWGGGTKRRMTEEELRRPVAEQRESFKTLKKTEAAPPDLDS</sequence>
<comment type="caution">
    <text evidence="3">The sequence shown here is derived from an EMBL/GenBank/DDBJ whole genome shotgun (WGS) entry which is preliminary data.</text>
</comment>
<feature type="region of interest" description="Disordered" evidence="1">
    <location>
        <begin position="140"/>
        <end position="174"/>
    </location>
</feature>
<evidence type="ECO:0000256" key="1">
    <source>
        <dbReference type="SAM" id="MobiDB-lite"/>
    </source>
</evidence>
<evidence type="ECO:0000313" key="4">
    <source>
        <dbReference type="Proteomes" id="UP000184388"/>
    </source>
</evidence>
<gene>
    <name evidence="3" type="ORF">SAMN05216268_11914</name>
</gene>
<keyword evidence="2" id="KW-1133">Transmembrane helix</keyword>
<dbReference type="Proteomes" id="UP000184388">
    <property type="component" value="Unassembled WGS sequence"/>
</dbReference>
<name>A0A9X8QYE9_9ACTN</name>
<feature type="compositionally biased region" description="Basic and acidic residues" evidence="1">
    <location>
        <begin position="142"/>
        <end position="166"/>
    </location>
</feature>
<keyword evidence="2" id="KW-0812">Transmembrane</keyword>
<dbReference type="EMBL" id="FRBK01000019">
    <property type="protein sequence ID" value="SHN07354.1"/>
    <property type="molecule type" value="Genomic_DNA"/>
</dbReference>
<keyword evidence="2" id="KW-0472">Membrane</keyword>
<evidence type="ECO:0000313" key="3">
    <source>
        <dbReference type="EMBL" id="SHN07354.1"/>
    </source>
</evidence>
<accession>A0A9X8QYE9</accession>
<dbReference type="AlphaFoldDB" id="A0A9X8QYE9"/>
<feature type="transmembrane region" description="Helical" evidence="2">
    <location>
        <begin position="21"/>
        <end position="42"/>
    </location>
</feature>